<dbReference type="GO" id="GO:0005509">
    <property type="term" value="F:calcium ion binding"/>
    <property type="evidence" value="ECO:0007669"/>
    <property type="project" value="InterPro"/>
</dbReference>
<keyword evidence="6" id="KW-1185">Reference proteome</keyword>
<reference evidence="5" key="3">
    <citation type="submission" date="2025-09" db="UniProtKB">
        <authorList>
            <consortium name="Ensembl"/>
        </authorList>
    </citation>
    <scope>IDENTIFICATION</scope>
</reference>
<feature type="domain" description="EF-hand" evidence="4">
    <location>
        <begin position="103"/>
        <end position="138"/>
    </location>
</feature>
<reference evidence="5" key="2">
    <citation type="submission" date="2025-08" db="UniProtKB">
        <authorList>
            <consortium name="Ensembl"/>
        </authorList>
    </citation>
    <scope>IDENTIFICATION</scope>
</reference>
<proteinExistence type="predicted"/>
<dbReference type="InterPro" id="IPR018247">
    <property type="entry name" value="EF_Hand_1_Ca_BS"/>
</dbReference>
<dbReference type="InterPro" id="IPR002048">
    <property type="entry name" value="EF_hand_dom"/>
</dbReference>
<dbReference type="PROSITE" id="PS50222">
    <property type="entry name" value="EF_HAND_2"/>
    <property type="match status" value="2"/>
</dbReference>
<dbReference type="Gene3D" id="1.10.238.10">
    <property type="entry name" value="EF-hand"/>
    <property type="match status" value="1"/>
</dbReference>
<feature type="domain" description="EF-hand" evidence="4">
    <location>
        <begin position="67"/>
        <end position="102"/>
    </location>
</feature>
<accession>A0AAY4EJD5</accession>
<evidence type="ECO:0000259" key="4">
    <source>
        <dbReference type="PROSITE" id="PS50222"/>
    </source>
</evidence>
<dbReference type="Pfam" id="PF13202">
    <property type="entry name" value="EF-hand_5"/>
    <property type="match status" value="1"/>
</dbReference>
<reference evidence="5 6" key="1">
    <citation type="submission" date="2020-06" db="EMBL/GenBank/DDBJ databases">
        <authorList>
            <consortium name="Wellcome Sanger Institute Data Sharing"/>
        </authorList>
    </citation>
    <scope>NUCLEOTIDE SEQUENCE [LARGE SCALE GENOMIC DNA]</scope>
</reference>
<dbReference type="AlphaFoldDB" id="A0AAY4EJD5"/>
<dbReference type="SMART" id="SM00054">
    <property type="entry name" value="EFh"/>
    <property type="match status" value="2"/>
</dbReference>
<dbReference type="InterPro" id="IPR028846">
    <property type="entry name" value="Recoverin"/>
</dbReference>
<dbReference type="Ensembl" id="ENSDCDT00010068143.1">
    <property type="protein sequence ID" value="ENSDCDP00010057459.1"/>
    <property type="gene ID" value="ENSDCDG00010032542.1"/>
</dbReference>
<evidence type="ECO:0000313" key="5">
    <source>
        <dbReference type="Ensembl" id="ENSDCDP00010057459.1"/>
    </source>
</evidence>
<dbReference type="SUPFAM" id="SSF47473">
    <property type="entry name" value="EF-hand"/>
    <property type="match status" value="1"/>
</dbReference>
<keyword evidence="1" id="KW-0479">Metal-binding</keyword>
<keyword evidence="2" id="KW-0677">Repeat</keyword>
<dbReference type="GeneTree" id="ENSGT00940000159968"/>
<dbReference type="InterPro" id="IPR011992">
    <property type="entry name" value="EF-hand-dom_pair"/>
</dbReference>
<dbReference type="PRINTS" id="PR00450">
    <property type="entry name" value="RECOVERIN"/>
</dbReference>
<dbReference type="CDD" id="cd00051">
    <property type="entry name" value="EFh"/>
    <property type="match status" value="2"/>
</dbReference>
<dbReference type="PROSITE" id="PS00018">
    <property type="entry name" value="EF_HAND_1"/>
    <property type="match status" value="2"/>
</dbReference>
<dbReference type="Proteomes" id="UP000694580">
    <property type="component" value="Chromosome 20"/>
</dbReference>
<evidence type="ECO:0000313" key="6">
    <source>
        <dbReference type="Proteomes" id="UP000694580"/>
    </source>
</evidence>
<organism evidence="5 6">
    <name type="scientific">Denticeps clupeoides</name>
    <name type="common">denticle herring</name>
    <dbReference type="NCBI Taxonomy" id="299321"/>
    <lineage>
        <taxon>Eukaryota</taxon>
        <taxon>Metazoa</taxon>
        <taxon>Chordata</taxon>
        <taxon>Craniata</taxon>
        <taxon>Vertebrata</taxon>
        <taxon>Euteleostomi</taxon>
        <taxon>Actinopterygii</taxon>
        <taxon>Neopterygii</taxon>
        <taxon>Teleostei</taxon>
        <taxon>Clupei</taxon>
        <taxon>Clupeiformes</taxon>
        <taxon>Denticipitoidei</taxon>
        <taxon>Denticipitidae</taxon>
        <taxon>Denticeps</taxon>
    </lineage>
</organism>
<dbReference type="Pfam" id="PF13499">
    <property type="entry name" value="EF-hand_7"/>
    <property type="match status" value="1"/>
</dbReference>
<dbReference type="PANTHER" id="PTHR23055">
    <property type="entry name" value="CALCIUM BINDING PROTEINS"/>
    <property type="match status" value="1"/>
</dbReference>
<gene>
    <name evidence="5" type="primary">EFCAB1</name>
</gene>
<evidence type="ECO:0000256" key="1">
    <source>
        <dbReference type="ARBA" id="ARBA00022723"/>
    </source>
</evidence>
<dbReference type="PANTHER" id="PTHR23055:SF60">
    <property type="entry name" value="CALAXIN"/>
    <property type="match status" value="1"/>
</dbReference>
<protein>
    <recommendedName>
        <fullName evidence="4">EF-hand domain-containing protein</fullName>
    </recommendedName>
</protein>
<evidence type="ECO:0000256" key="3">
    <source>
        <dbReference type="ARBA" id="ARBA00022837"/>
    </source>
</evidence>
<name>A0AAY4EJD5_9TELE</name>
<sequence>MSAASRKAAESLAESLSKQVKHFSRTETRRLIHQFEGRCGQQPGRRAGSGLDRGQFRNMLHRTFGLTHDIIMDRVFSVFDRDNDGYIGVREWIAGLAVFLRGSLDEKIKFCFEVYDLNGDGAISREEMFHMLKWSLSRQPAEEDPEEGIKDLVEIVLKKMDHGHNSKVSYADFEKTVREENLLLEAFGTCLPNAKSIQAFEQQTFQDLPQL</sequence>
<keyword evidence="3" id="KW-0106">Calcium</keyword>
<evidence type="ECO:0000256" key="2">
    <source>
        <dbReference type="ARBA" id="ARBA00022737"/>
    </source>
</evidence>